<dbReference type="Proteomes" id="UP000507470">
    <property type="component" value="Unassembled WGS sequence"/>
</dbReference>
<sequence>MGWTPACIRRQCNVIRLWHRIASMHASRIPNRIFQWDSTLSEKYRKTWYNELKSVMEKCELLELLNNNYTNGLSVKFIANYSELLLRQKHHEKWKLDIMNMPKLRTFKCLETNFETQQYISTNMTRQQRSTLARMRCGTFPLELELGRYRGIPSNRCFCKVCNDNVSVEDEKHFLVQCPLYLCERNNAFADFQQRNNIDLSVLSDDEILIKLLTTDCKLVSNYIFNISKIRAQLLSHHDIQIILFKNVLEV</sequence>
<evidence type="ECO:0008006" key="3">
    <source>
        <dbReference type="Google" id="ProtNLM"/>
    </source>
</evidence>
<accession>A0A6J7ZW90</accession>
<keyword evidence="2" id="KW-1185">Reference proteome</keyword>
<gene>
    <name evidence="1" type="ORF">MCOR_696</name>
</gene>
<reference evidence="1 2" key="1">
    <citation type="submission" date="2020-06" db="EMBL/GenBank/DDBJ databases">
        <authorList>
            <person name="Li R."/>
            <person name="Bekaert M."/>
        </authorList>
    </citation>
    <scope>NUCLEOTIDE SEQUENCE [LARGE SCALE GENOMIC DNA]</scope>
    <source>
        <strain evidence="2">wild</strain>
    </source>
</reference>
<name>A0A6J7ZW90_MYTCO</name>
<dbReference type="AlphaFoldDB" id="A0A6J7ZW90"/>
<evidence type="ECO:0000313" key="2">
    <source>
        <dbReference type="Proteomes" id="UP000507470"/>
    </source>
</evidence>
<dbReference type="OrthoDB" id="2968572at2759"/>
<protein>
    <recommendedName>
        <fullName evidence="3">Reverse transcriptase zinc-binding domain-containing protein</fullName>
    </recommendedName>
</protein>
<evidence type="ECO:0000313" key="1">
    <source>
        <dbReference type="EMBL" id="CAC5356664.1"/>
    </source>
</evidence>
<dbReference type="EMBL" id="CACVKT020000163">
    <property type="protein sequence ID" value="CAC5356664.1"/>
    <property type="molecule type" value="Genomic_DNA"/>
</dbReference>
<organism evidence="1 2">
    <name type="scientific">Mytilus coruscus</name>
    <name type="common">Sea mussel</name>
    <dbReference type="NCBI Taxonomy" id="42192"/>
    <lineage>
        <taxon>Eukaryota</taxon>
        <taxon>Metazoa</taxon>
        <taxon>Spiralia</taxon>
        <taxon>Lophotrochozoa</taxon>
        <taxon>Mollusca</taxon>
        <taxon>Bivalvia</taxon>
        <taxon>Autobranchia</taxon>
        <taxon>Pteriomorphia</taxon>
        <taxon>Mytilida</taxon>
        <taxon>Mytiloidea</taxon>
        <taxon>Mytilidae</taxon>
        <taxon>Mytilinae</taxon>
        <taxon>Mytilus</taxon>
    </lineage>
</organism>
<proteinExistence type="predicted"/>